<accession>A0ABQ6M939</accession>
<protein>
    <submittedName>
        <fullName evidence="2">Uncharacterized protein</fullName>
    </submittedName>
</protein>
<reference evidence="2 3" key="1">
    <citation type="journal article" date="2023" name="Commun. Biol.">
        <title>Genome analysis of Parmales, the sister group of diatoms, reveals the evolutionary specialization of diatoms from phago-mixotrophs to photoautotrophs.</title>
        <authorList>
            <person name="Ban H."/>
            <person name="Sato S."/>
            <person name="Yoshikawa S."/>
            <person name="Yamada K."/>
            <person name="Nakamura Y."/>
            <person name="Ichinomiya M."/>
            <person name="Sato N."/>
            <person name="Blanc-Mathieu R."/>
            <person name="Endo H."/>
            <person name="Kuwata A."/>
            <person name="Ogata H."/>
        </authorList>
    </citation>
    <scope>NUCLEOTIDE SEQUENCE [LARGE SCALE GENOMIC DNA]</scope>
</reference>
<dbReference type="Gene3D" id="2.60.120.330">
    <property type="entry name" value="B-lactam Antibiotic, Isopenicillin N Synthase, Chain"/>
    <property type="match status" value="1"/>
</dbReference>
<proteinExistence type="predicted"/>
<dbReference type="Proteomes" id="UP001165060">
    <property type="component" value="Unassembled WGS sequence"/>
</dbReference>
<evidence type="ECO:0000313" key="3">
    <source>
        <dbReference type="Proteomes" id="UP001165060"/>
    </source>
</evidence>
<feature type="signal peptide" evidence="1">
    <location>
        <begin position="1"/>
        <end position="19"/>
    </location>
</feature>
<sequence length="385" mass="43586">MFNLHLILAAALLLTSVVAPPPSPPSPDPVLALLANTTIKDDAARDRFSSLKSEQEGEEIAAQVLEITKEYGSLRRYQRALALLTLSRDSLPPPFYNFRLAGMEALQLVCYKDFNEGILVLHRARDELLKYLGKLDKSTLSTMSDVWASVFSHTSTLISWYRYTEGAIGAEMLVDWMLENGPYRSKFQLPHHYIPELPLNPWPTFQQFDDFKLDEVRRHITSKLPELINEFYDAPVQEALPMHHNTDCTLEFNEKIDVAAQFYHTLMMSDSSPPTPKLDQLQRMIEHSGFKIHRIGYSALSPRASTMPKYGESNTILNVLSALPASSEATDACLAVTCHYKEVRSLAARRVVLHDDSFFTSMSNECDSTLGFLFVDIVHPQFRVD</sequence>
<keyword evidence="1" id="KW-0732">Signal</keyword>
<comment type="caution">
    <text evidence="2">The sequence shown here is derived from an EMBL/GenBank/DDBJ whole genome shotgun (WGS) entry which is preliminary data.</text>
</comment>
<feature type="chain" id="PRO_5045160998" evidence="1">
    <location>
        <begin position="20"/>
        <end position="385"/>
    </location>
</feature>
<name>A0ABQ6M939_9STRA</name>
<dbReference type="EMBL" id="BRYB01000063">
    <property type="protein sequence ID" value="GMI21871.1"/>
    <property type="molecule type" value="Genomic_DNA"/>
</dbReference>
<keyword evidence="3" id="KW-1185">Reference proteome</keyword>
<gene>
    <name evidence="2" type="ORF">TeGR_g13012</name>
</gene>
<evidence type="ECO:0000313" key="2">
    <source>
        <dbReference type="EMBL" id="GMI21871.1"/>
    </source>
</evidence>
<organism evidence="2 3">
    <name type="scientific">Tetraparma gracilis</name>
    <dbReference type="NCBI Taxonomy" id="2962635"/>
    <lineage>
        <taxon>Eukaryota</taxon>
        <taxon>Sar</taxon>
        <taxon>Stramenopiles</taxon>
        <taxon>Ochrophyta</taxon>
        <taxon>Bolidophyceae</taxon>
        <taxon>Parmales</taxon>
        <taxon>Triparmaceae</taxon>
        <taxon>Tetraparma</taxon>
    </lineage>
</organism>
<evidence type="ECO:0000256" key="1">
    <source>
        <dbReference type="SAM" id="SignalP"/>
    </source>
</evidence>
<dbReference type="InterPro" id="IPR027443">
    <property type="entry name" value="IPNS-like_sf"/>
</dbReference>